<evidence type="ECO:0000313" key="13">
    <source>
        <dbReference type="Proteomes" id="UP000825935"/>
    </source>
</evidence>
<protein>
    <recommendedName>
        <fullName evidence="11">RanBD1 domain-containing protein</fullName>
    </recommendedName>
</protein>
<dbReference type="InterPro" id="IPR045207">
    <property type="entry name" value="RanBD_NUP50_plant"/>
</dbReference>
<keyword evidence="7" id="KW-0811">Translocation</keyword>
<dbReference type="EMBL" id="CM035422">
    <property type="protein sequence ID" value="KAH7373344.1"/>
    <property type="molecule type" value="Genomic_DNA"/>
</dbReference>
<feature type="compositionally biased region" description="Basic and acidic residues" evidence="10">
    <location>
        <begin position="233"/>
        <end position="243"/>
    </location>
</feature>
<dbReference type="InterPro" id="IPR015007">
    <property type="entry name" value="NUP2/50/61"/>
</dbReference>
<keyword evidence="4" id="KW-0509">mRNA transport</keyword>
<feature type="domain" description="RanBD1" evidence="11">
    <location>
        <begin position="359"/>
        <end position="496"/>
    </location>
</feature>
<evidence type="ECO:0000256" key="8">
    <source>
        <dbReference type="ARBA" id="ARBA00023132"/>
    </source>
</evidence>
<dbReference type="Pfam" id="PF08911">
    <property type="entry name" value="NUP50"/>
    <property type="match status" value="1"/>
</dbReference>
<organism evidence="12 13">
    <name type="scientific">Ceratopteris richardii</name>
    <name type="common">Triangle waterfern</name>
    <dbReference type="NCBI Taxonomy" id="49495"/>
    <lineage>
        <taxon>Eukaryota</taxon>
        <taxon>Viridiplantae</taxon>
        <taxon>Streptophyta</taxon>
        <taxon>Embryophyta</taxon>
        <taxon>Tracheophyta</taxon>
        <taxon>Polypodiopsida</taxon>
        <taxon>Polypodiidae</taxon>
        <taxon>Polypodiales</taxon>
        <taxon>Pteridineae</taxon>
        <taxon>Pteridaceae</taxon>
        <taxon>Parkerioideae</taxon>
        <taxon>Ceratopteris</taxon>
    </lineage>
</organism>
<reference evidence="12" key="1">
    <citation type="submission" date="2021-08" db="EMBL/GenBank/DDBJ databases">
        <title>WGS assembly of Ceratopteris richardii.</title>
        <authorList>
            <person name="Marchant D.B."/>
            <person name="Chen G."/>
            <person name="Jenkins J."/>
            <person name="Shu S."/>
            <person name="Leebens-Mack J."/>
            <person name="Grimwood J."/>
            <person name="Schmutz J."/>
            <person name="Soltis P."/>
            <person name="Soltis D."/>
            <person name="Chen Z.-H."/>
        </authorList>
    </citation>
    <scope>NUCLEOTIDE SEQUENCE</scope>
    <source>
        <strain evidence="12">Whitten #5841</strain>
        <tissue evidence="12">Leaf</tissue>
    </source>
</reference>
<dbReference type="GO" id="GO:0015031">
    <property type="term" value="P:protein transport"/>
    <property type="evidence" value="ECO:0007669"/>
    <property type="project" value="UniProtKB-KW"/>
</dbReference>
<dbReference type="OrthoDB" id="185618at2759"/>
<evidence type="ECO:0000256" key="5">
    <source>
        <dbReference type="ARBA" id="ARBA00022927"/>
    </source>
</evidence>
<feature type="region of interest" description="Disordered" evidence="10">
    <location>
        <begin position="502"/>
        <end position="530"/>
    </location>
</feature>
<feature type="compositionally biased region" description="Basic and acidic residues" evidence="10">
    <location>
        <begin position="138"/>
        <end position="157"/>
    </location>
</feature>
<dbReference type="SUPFAM" id="SSF50729">
    <property type="entry name" value="PH domain-like"/>
    <property type="match status" value="1"/>
</dbReference>
<dbReference type="AlphaFoldDB" id="A0A8T2SWU6"/>
<evidence type="ECO:0000256" key="3">
    <source>
        <dbReference type="ARBA" id="ARBA00022737"/>
    </source>
</evidence>
<comment type="caution">
    <text evidence="12">The sequence shown here is derived from an EMBL/GenBank/DDBJ whole genome shotgun (WGS) entry which is preliminary data.</text>
</comment>
<feature type="compositionally biased region" description="Basic and acidic residues" evidence="10">
    <location>
        <begin position="186"/>
        <end position="198"/>
    </location>
</feature>
<feature type="region of interest" description="Disordered" evidence="10">
    <location>
        <begin position="84"/>
        <end position="268"/>
    </location>
</feature>
<feature type="compositionally biased region" description="Polar residues" evidence="10">
    <location>
        <begin position="520"/>
        <end position="530"/>
    </location>
</feature>
<dbReference type="Pfam" id="PF00638">
    <property type="entry name" value="Ran_BP1"/>
    <property type="match status" value="1"/>
</dbReference>
<proteinExistence type="predicted"/>
<evidence type="ECO:0000256" key="2">
    <source>
        <dbReference type="ARBA" id="ARBA00022448"/>
    </source>
</evidence>
<evidence type="ECO:0000256" key="7">
    <source>
        <dbReference type="ARBA" id="ARBA00023010"/>
    </source>
</evidence>
<dbReference type="GO" id="GO:0051028">
    <property type="term" value="P:mRNA transport"/>
    <property type="evidence" value="ECO:0007669"/>
    <property type="project" value="UniProtKB-KW"/>
</dbReference>
<evidence type="ECO:0000256" key="10">
    <source>
        <dbReference type="SAM" id="MobiDB-lite"/>
    </source>
</evidence>
<evidence type="ECO:0000256" key="6">
    <source>
        <dbReference type="ARBA" id="ARBA00022990"/>
    </source>
</evidence>
<keyword evidence="13" id="KW-1185">Reference proteome</keyword>
<gene>
    <name evidence="12" type="ORF">KP509_17G051100</name>
</gene>
<name>A0A8T2SWU6_CERRI</name>
<dbReference type="Gene3D" id="2.30.29.30">
    <property type="entry name" value="Pleckstrin-homology domain (PH domain)/Phosphotyrosine-binding domain (PTB)"/>
    <property type="match status" value="1"/>
</dbReference>
<accession>A0A8T2SWU6</accession>
<dbReference type="InterPro" id="IPR000156">
    <property type="entry name" value="Ran_bind_dom"/>
</dbReference>
<keyword evidence="8" id="KW-0906">Nuclear pore complex</keyword>
<dbReference type="OMA" id="ECSADEN"/>
<dbReference type="Proteomes" id="UP000825935">
    <property type="component" value="Chromosome 17"/>
</dbReference>
<dbReference type="PANTHER" id="PTHR23138:SF142">
    <property type="entry name" value="RAN-BINDING PROTEIN 3B-RELATED"/>
    <property type="match status" value="1"/>
</dbReference>
<feature type="compositionally biased region" description="Pro residues" evidence="10">
    <location>
        <begin position="86"/>
        <end position="98"/>
    </location>
</feature>
<evidence type="ECO:0000256" key="4">
    <source>
        <dbReference type="ARBA" id="ARBA00022816"/>
    </source>
</evidence>
<evidence type="ECO:0000256" key="1">
    <source>
        <dbReference type="ARBA" id="ARBA00004567"/>
    </source>
</evidence>
<evidence type="ECO:0000259" key="11">
    <source>
        <dbReference type="PROSITE" id="PS50196"/>
    </source>
</evidence>
<feature type="compositionally biased region" description="Low complexity" evidence="10">
    <location>
        <begin position="250"/>
        <end position="261"/>
    </location>
</feature>
<keyword evidence="3" id="KW-0677">Repeat</keyword>
<evidence type="ECO:0000313" key="12">
    <source>
        <dbReference type="EMBL" id="KAH7373344.1"/>
    </source>
</evidence>
<keyword evidence="5" id="KW-0653">Protein transport</keyword>
<evidence type="ECO:0000256" key="9">
    <source>
        <dbReference type="ARBA" id="ARBA00023242"/>
    </source>
</evidence>
<keyword evidence="6" id="KW-0007">Acetylation</keyword>
<keyword evidence="9" id="KW-0539">Nucleus</keyword>
<dbReference type="SMART" id="SM00160">
    <property type="entry name" value="RanBD"/>
    <property type="match status" value="1"/>
</dbReference>
<dbReference type="InterPro" id="IPR011993">
    <property type="entry name" value="PH-like_dom_sf"/>
</dbReference>
<sequence>MGDDGLSGPPAKKRGATRQISKDDSSESDGENFAPAETGSFKKASEDVIAGRRIVKVRRVPAAQGPPASNPFASLLLARPLLAPEAPQPTPSAAPPGVLPFSSDSATVAAPAELSQKVDDGSAASASPPTDPESFDEVPEKKDETESVKHVESDSKSNPDPTENESENGKGKQAVSESVEVEEDAKENIHSTEFDTCKGGDNTGSIPGEPVIANKEPDVREDDNDPVGTEGMEDSKGGSDDGSKQGLGTSDFAASDKSASSTQGQAVVSDNLKPVDGVAVVKDTPSVGAATSGTFSFGTASSSSERPTAFASFSSSWAGFGSSIASGTGLGPGFAFNKVANNGTFAPDLSEFGGCNAINMDPITTGPSFQPPACAMQFQGANTPTGEEGEKMVFGADATLFEFQDGTWKERGKGELRINVPMEGTGKARMLMRSKGNFRLILNASLFPGMKMTPMDSRGVTFACANSAVEEKSGLATYALKFKDNIVTNNFRYAVDSHENLPLDTADGTKNPSHEALKTPENSPSSVHNS</sequence>
<dbReference type="PROSITE" id="PS50196">
    <property type="entry name" value="RANBD1"/>
    <property type="match status" value="1"/>
</dbReference>
<feature type="region of interest" description="Disordered" evidence="10">
    <location>
        <begin position="1"/>
        <end position="46"/>
    </location>
</feature>
<dbReference type="CDD" id="cd13169">
    <property type="entry name" value="RanBD_NUP50_plant"/>
    <property type="match status" value="1"/>
</dbReference>
<dbReference type="PANTHER" id="PTHR23138">
    <property type="entry name" value="RAN BINDING PROTEIN"/>
    <property type="match status" value="1"/>
</dbReference>
<keyword evidence="2" id="KW-0813">Transport</keyword>
<dbReference type="GO" id="GO:0005643">
    <property type="term" value="C:nuclear pore"/>
    <property type="evidence" value="ECO:0007669"/>
    <property type="project" value="UniProtKB-SubCell"/>
</dbReference>
<dbReference type="InterPro" id="IPR045255">
    <property type="entry name" value="RanBP1-like"/>
</dbReference>
<comment type="subcellular location">
    <subcellularLocation>
        <location evidence="1">Nucleus</location>
        <location evidence="1">Nuclear pore complex</location>
    </subcellularLocation>
</comment>